<evidence type="ECO:0008006" key="12">
    <source>
        <dbReference type="Google" id="ProtNLM"/>
    </source>
</evidence>
<dbReference type="Pfam" id="PF02776">
    <property type="entry name" value="TPP_enzyme_N"/>
    <property type="match status" value="1"/>
</dbReference>
<keyword evidence="4" id="KW-0479">Metal-binding</keyword>
<reference evidence="10 11" key="1">
    <citation type="submission" date="2020-04" db="EMBL/GenBank/DDBJ databases">
        <title>Draft genome of Pyxidicoccus fallax type strain.</title>
        <authorList>
            <person name="Whitworth D.E."/>
        </authorList>
    </citation>
    <scope>NUCLEOTIDE SEQUENCE [LARGE SCALE GENOMIC DNA]</scope>
    <source>
        <strain evidence="10 11">DSM 14698</strain>
    </source>
</reference>
<dbReference type="GO" id="GO:0050660">
    <property type="term" value="F:flavin adenine dinucleotide binding"/>
    <property type="evidence" value="ECO:0007669"/>
    <property type="project" value="TreeGrafter"/>
</dbReference>
<evidence type="ECO:0000256" key="6">
    <source>
        <dbReference type="RuleBase" id="RU362132"/>
    </source>
</evidence>
<dbReference type="InterPro" id="IPR029061">
    <property type="entry name" value="THDP-binding"/>
</dbReference>
<dbReference type="GO" id="GO:0009099">
    <property type="term" value="P:L-valine biosynthetic process"/>
    <property type="evidence" value="ECO:0007669"/>
    <property type="project" value="TreeGrafter"/>
</dbReference>
<dbReference type="InterPro" id="IPR012001">
    <property type="entry name" value="Thiamin_PyroP_enz_TPP-bd_dom"/>
</dbReference>
<evidence type="ECO:0000313" key="10">
    <source>
        <dbReference type="EMBL" id="NMO18437.1"/>
    </source>
</evidence>
<dbReference type="EMBL" id="JABBJJ010000137">
    <property type="protein sequence ID" value="NMO18437.1"/>
    <property type="molecule type" value="Genomic_DNA"/>
</dbReference>
<dbReference type="InterPro" id="IPR011766">
    <property type="entry name" value="TPP_enzyme_TPP-bd"/>
</dbReference>
<dbReference type="FunFam" id="3.40.50.970:FF:000007">
    <property type="entry name" value="Acetolactate synthase"/>
    <property type="match status" value="1"/>
</dbReference>
<dbReference type="Pfam" id="PF02775">
    <property type="entry name" value="TPP_enzyme_C"/>
    <property type="match status" value="1"/>
</dbReference>
<gene>
    <name evidence="10" type="ORF">HG543_26765</name>
</gene>
<dbReference type="Proteomes" id="UP000518300">
    <property type="component" value="Unassembled WGS sequence"/>
</dbReference>
<dbReference type="PROSITE" id="PS00187">
    <property type="entry name" value="TPP_ENZYMES"/>
    <property type="match status" value="1"/>
</dbReference>
<protein>
    <recommendedName>
        <fullName evidence="12">Acetolactate synthase</fullName>
    </recommendedName>
</protein>
<comment type="cofactor">
    <cofactor evidence="2">
        <name>thiamine diphosphate</name>
        <dbReference type="ChEBI" id="CHEBI:58937"/>
    </cofactor>
</comment>
<feature type="domain" description="Thiamine pyrophosphate enzyme TPP-binding" evidence="8">
    <location>
        <begin position="383"/>
        <end position="531"/>
    </location>
</feature>
<name>A0A848LKX4_9BACT</name>
<evidence type="ECO:0000256" key="5">
    <source>
        <dbReference type="ARBA" id="ARBA00023052"/>
    </source>
</evidence>
<evidence type="ECO:0000256" key="3">
    <source>
        <dbReference type="ARBA" id="ARBA00007812"/>
    </source>
</evidence>
<evidence type="ECO:0000259" key="7">
    <source>
        <dbReference type="Pfam" id="PF00205"/>
    </source>
</evidence>
<evidence type="ECO:0000259" key="9">
    <source>
        <dbReference type="Pfam" id="PF02776"/>
    </source>
</evidence>
<dbReference type="InterPro" id="IPR029035">
    <property type="entry name" value="DHS-like_NAD/FAD-binding_dom"/>
</dbReference>
<dbReference type="CDD" id="cd07035">
    <property type="entry name" value="TPP_PYR_POX_like"/>
    <property type="match status" value="1"/>
</dbReference>
<dbReference type="SUPFAM" id="SSF52518">
    <property type="entry name" value="Thiamin diphosphate-binding fold (THDP-binding)"/>
    <property type="match status" value="2"/>
</dbReference>
<evidence type="ECO:0000256" key="2">
    <source>
        <dbReference type="ARBA" id="ARBA00001964"/>
    </source>
</evidence>
<dbReference type="GO" id="GO:0009097">
    <property type="term" value="P:isoleucine biosynthetic process"/>
    <property type="evidence" value="ECO:0007669"/>
    <property type="project" value="TreeGrafter"/>
</dbReference>
<dbReference type="GO" id="GO:0000287">
    <property type="term" value="F:magnesium ion binding"/>
    <property type="evidence" value="ECO:0007669"/>
    <property type="project" value="InterPro"/>
</dbReference>
<dbReference type="CDD" id="cd02004">
    <property type="entry name" value="TPP_BZL_OCoD_HPCL"/>
    <property type="match status" value="1"/>
</dbReference>
<dbReference type="InterPro" id="IPR045229">
    <property type="entry name" value="TPP_enz"/>
</dbReference>
<evidence type="ECO:0000256" key="4">
    <source>
        <dbReference type="ARBA" id="ARBA00022723"/>
    </source>
</evidence>
<comment type="similarity">
    <text evidence="3 6">Belongs to the TPP enzyme family.</text>
</comment>
<comment type="cofactor">
    <cofactor evidence="1">
        <name>Mg(2+)</name>
        <dbReference type="ChEBI" id="CHEBI:18420"/>
    </cofactor>
</comment>
<dbReference type="PANTHER" id="PTHR18968:SF166">
    <property type="entry name" value="2-HYDROXYACYL-COA LYASE 2"/>
    <property type="match status" value="1"/>
</dbReference>
<proteinExistence type="inferred from homology"/>
<evidence type="ECO:0000259" key="8">
    <source>
        <dbReference type="Pfam" id="PF02775"/>
    </source>
</evidence>
<dbReference type="GO" id="GO:0003984">
    <property type="term" value="F:acetolactate synthase activity"/>
    <property type="evidence" value="ECO:0007669"/>
    <property type="project" value="TreeGrafter"/>
</dbReference>
<sequence>MVSGGQLVARMLKKEGVRHIFTLSGLHVAPIYAACVEEGIAIIDTRHEQAAAHAADAYARLTRGVGVAVVTAGPGVTDALTGVANAHAASSPMLLLGGAAPTFNQGRGSLQEMEQVDLFHRISKWSDRVPSPEAVPHYLAKAFRVALSGRPGPVFLELAWDVLCNGVDEDGLRMPERYRTDARVAPDARKVDEALALLRAAERPALLAGSSVYWDGAWDALRAFAERAQVPVFLNGAGRGCLPAGHPLFFQHSRKEALSGADVVFVIGTPFDFRLNYGAEPTFSADTKIVQVDIDPTELGRNRPVEVGLVADSFSALTALEAGADRAKRDTLLTTLRAGEARRQASIDEWARSDSTPIHHYRLARELSEVANAAGQDPVFIADGGNWVAMAAKVLELKRPGRWLDPGPLGCLGVGAPFALASKVLHPERTCWVVQGDGSFGLNGFDFETAVRFKLPMVCVVGNDAAWGQIRLPQVQMFGEDKSPATLLAPTRYDKVVEAFGGHGEFVTEPARIRPALERALASGTVACVNVLLDPDAPVKAGAMGYAV</sequence>
<dbReference type="SUPFAM" id="SSF52467">
    <property type="entry name" value="DHS-like NAD/FAD-binding domain"/>
    <property type="match status" value="1"/>
</dbReference>
<dbReference type="Gene3D" id="3.40.50.970">
    <property type="match status" value="2"/>
</dbReference>
<dbReference type="GO" id="GO:0005948">
    <property type="term" value="C:acetolactate synthase complex"/>
    <property type="evidence" value="ECO:0007669"/>
    <property type="project" value="TreeGrafter"/>
</dbReference>
<dbReference type="Pfam" id="PF00205">
    <property type="entry name" value="TPP_enzyme_M"/>
    <property type="match status" value="1"/>
</dbReference>
<accession>A0A848LKX4</accession>
<dbReference type="GO" id="GO:0030976">
    <property type="term" value="F:thiamine pyrophosphate binding"/>
    <property type="evidence" value="ECO:0007669"/>
    <property type="project" value="InterPro"/>
</dbReference>
<dbReference type="PANTHER" id="PTHR18968">
    <property type="entry name" value="THIAMINE PYROPHOSPHATE ENZYMES"/>
    <property type="match status" value="1"/>
</dbReference>
<evidence type="ECO:0000256" key="1">
    <source>
        <dbReference type="ARBA" id="ARBA00001946"/>
    </source>
</evidence>
<organism evidence="10 11">
    <name type="scientific">Pyxidicoccus fallax</name>
    <dbReference type="NCBI Taxonomy" id="394095"/>
    <lineage>
        <taxon>Bacteria</taxon>
        <taxon>Pseudomonadati</taxon>
        <taxon>Myxococcota</taxon>
        <taxon>Myxococcia</taxon>
        <taxon>Myxococcales</taxon>
        <taxon>Cystobacterineae</taxon>
        <taxon>Myxococcaceae</taxon>
        <taxon>Pyxidicoccus</taxon>
    </lineage>
</organism>
<dbReference type="InterPro" id="IPR000399">
    <property type="entry name" value="TPP-bd_CS"/>
</dbReference>
<dbReference type="InterPro" id="IPR012000">
    <property type="entry name" value="Thiamin_PyroP_enz_cen_dom"/>
</dbReference>
<keyword evidence="11" id="KW-1185">Reference proteome</keyword>
<evidence type="ECO:0000313" key="11">
    <source>
        <dbReference type="Proteomes" id="UP000518300"/>
    </source>
</evidence>
<dbReference type="Gene3D" id="3.40.50.1220">
    <property type="entry name" value="TPP-binding domain"/>
    <property type="match status" value="1"/>
</dbReference>
<dbReference type="AlphaFoldDB" id="A0A848LKX4"/>
<feature type="domain" description="Thiamine pyrophosphate enzyme N-terminal TPP-binding" evidence="9">
    <location>
        <begin position="3"/>
        <end position="117"/>
    </location>
</feature>
<feature type="domain" description="Thiamine pyrophosphate enzyme central" evidence="7">
    <location>
        <begin position="191"/>
        <end position="320"/>
    </location>
</feature>
<comment type="caution">
    <text evidence="10">The sequence shown here is derived from an EMBL/GenBank/DDBJ whole genome shotgun (WGS) entry which is preliminary data.</text>
</comment>
<keyword evidence="5 6" id="KW-0786">Thiamine pyrophosphate</keyword>